<dbReference type="InterPro" id="IPR038377">
    <property type="entry name" value="Na/Glc_symporter_sf"/>
</dbReference>
<sequence length="482" mass="50599">MDKLTVIAVTLVAYKLVLIGIGLWASSRNRDHADFFLGGRQLGPVVAAISYASSASSAWTMLGVSGAAFVLGVSVIWIALGSFTGMLVAWFWIGRRLMHHSRIHDQITLTDFLVQDATGRMRRLIVAAASVIIVFSFVFYVAAQFQGAGNTFSATFDMSMSSSIVLGGLIIMIYTLLGGFWAVSVTDTIQGSLMAATAILLPAAAVIEAGGFGGLVEGLQQVGTPQQLSLTFGNAGWVAAGIILGGLGIGFGTYGQPHLLVRFMALRDDRALSQARVITVVWYAVVFVGMMVLGLAGHVMMRDLGNPETVFFELIELLFSPVVGAVLLAAVLSAIMSTADSQLLVAASAVVHDLGVGGRRARRGLWVSRLAVVVLVVLAIAVAVFLPERIFSRVLFAWTALGAAFGPTVFARLTGRRIAPVAVLASIVTGFALAVVLFLLPNAPGDVAERVVPFFASALVLLSLNRKGAARPAAGPEAGVSP</sequence>
<feature type="transmembrane region" description="Helical" evidence="14">
    <location>
        <begin position="163"/>
        <end position="183"/>
    </location>
</feature>
<feature type="transmembrane region" description="Helical" evidence="14">
    <location>
        <begin position="6"/>
        <end position="25"/>
    </location>
</feature>
<gene>
    <name evidence="15" type="ORF">V3330_09520</name>
</gene>
<proteinExistence type="inferred from homology"/>
<dbReference type="AlphaFoldDB" id="A0AAW9RCR6"/>
<evidence type="ECO:0000256" key="8">
    <source>
        <dbReference type="ARBA" id="ARBA00023053"/>
    </source>
</evidence>
<dbReference type="PROSITE" id="PS50283">
    <property type="entry name" value="NA_SOLUT_SYMP_3"/>
    <property type="match status" value="1"/>
</dbReference>
<dbReference type="GO" id="GO:0005886">
    <property type="term" value="C:plasma membrane"/>
    <property type="evidence" value="ECO:0007669"/>
    <property type="project" value="UniProtKB-SubCell"/>
</dbReference>
<dbReference type="Pfam" id="PF00474">
    <property type="entry name" value="SSF"/>
    <property type="match status" value="1"/>
</dbReference>
<evidence type="ECO:0000256" key="5">
    <source>
        <dbReference type="ARBA" id="ARBA00022692"/>
    </source>
</evidence>
<keyword evidence="6 14" id="KW-0769">Symport</keyword>
<feature type="transmembrane region" description="Helical" evidence="14">
    <location>
        <begin position="275"/>
        <end position="297"/>
    </location>
</feature>
<evidence type="ECO:0000256" key="2">
    <source>
        <dbReference type="ARBA" id="ARBA00006434"/>
    </source>
</evidence>
<feature type="transmembrane region" description="Helical" evidence="14">
    <location>
        <begin position="124"/>
        <end position="143"/>
    </location>
</feature>
<evidence type="ECO:0000313" key="16">
    <source>
        <dbReference type="Proteomes" id="UP001359886"/>
    </source>
</evidence>
<dbReference type="GO" id="GO:0005298">
    <property type="term" value="F:proline:sodium symporter activity"/>
    <property type="evidence" value="ECO:0007669"/>
    <property type="project" value="UniProtKB-UniRule"/>
</dbReference>
<evidence type="ECO:0000313" key="15">
    <source>
        <dbReference type="EMBL" id="MEJ8567862.1"/>
    </source>
</evidence>
<evidence type="ECO:0000256" key="4">
    <source>
        <dbReference type="ARBA" id="ARBA00022475"/>
    </source>
</evidence>
<comment type="subcellular location">
    <subcellularLocation>
        <location evidence="14">Cell inner membrane</location>
        <topology evidence="14">Multi-pass membrane protein</topology>
    </subcellularLocation>
    <subcellularLocation>
        <location evidence="1">Cell membrane</location>
        <topology evidence="1">Multi-pass membrane protein</topology>
    </subcellularLocation>
</comment>
<dbReference type="Proteomes" id="UP001359886">
    <property type="component" value="Unassembled WGS sequence"/>
</dbReference>
<feature type="transmembrane region" description="Helical" evidence="14">
    <location>
        <begin position="317"/>
        <end position="335"/>
    </location>
</feature>
<keyword evidence="10 14" id="KW-0472">Membrane</keyword>
<comment type="function">
    <text evidence="14">Catalyzes the sodium-dependent uptake of extracellular L-proline.</text>
</comment>
<feature type="transmembrane region" description="Helical" evidence="14">
    <location>
        <begin position="418"/>
        <end position="441"/>
    </location>
</feature>
<dbReference type="GO" id="GO:0015824">
    <property type="term" value="P:proline transport"/>
    <property type="evidence" value="ECO:0007669"/>
    <property type="project" value="UniProtKB-UniRule"/>
</dbReference>
<keyword evidence="14" id="KW-0029">Amino-acid transport</keyword>
<dbReference type="RefSeq" id="WP_354695183.1">
    <property type="nucleotide sequence ID" value="NZ_JAZHOG010000005.1"/>
</dbReference>
<feature type="transmembrane region" description="Helical" evidence="14">
    <location>
        <begin position="195"/>
        <end position="215"/>
    </location>
</feature>
<comment type="similarity">
    <text evidence="2 13">Belongs to the sodium:solute symporter (SSF) (TC 2.A.21) family.</text>
</comment>
<evidence type="ECO:0000256" key="6">
    <source>
        <dbReference type="ARBA" id="ARBA00022847"/>
    </source>
</evidence>
<evidence type="ECO:0000256" key="3">
    <source>
        <dbReference type="ARBA" id="ARBA00022448"/>
    </source>
</evidence>
<dbReference type="InterPro" id="IPR050277">
    <property type="entry name" value="Sodium:Solute_Symporter"/>
</dbReference>
<keyword evidence="3 14" id="KW-0813">Transport</keyword>
<dbReference type="EMBL" id="JAZHOG010000005">
    <property type="protein sequence ID" value="MEJ8567862.1"/>
    <property type="molecule type" value="Genomic_DNA"/>
</dbReference>
<dbReference type="InterPro" id="IPR011851">
    <property type="entry name" value="Na/Pro_symporter"/>
</dbReference>
<evidence type="ECO:0000256" key="10">
    <source>
        <dbReference type="ARBA" id="ARBA00023136"/>
    </source>
</evidence>
<feature type="transmembrane region" description="Helical" evidence="14">
    <location>
        <begin position="235"/>
        <end position="254"/>
    </location>
</feature>
<evidence type="ECO:0000256" key="14">
    <source>
        <dbReference type="RuleBase" id="RU366012"/>
    </source>
</evidence>
<keyword evidence="5 14" id="KW-0812">Transmembrane</keyword>
<dbReference type="CDD" id="cd11475">
    <property type="entry name" value="SLC5sbd_PutP"/>
    <property type="match status" value="1"/>
</dbReference>
<keyword evidence="9 14" id="KW-0406">Ion transport</keyword>
<evidence type="ECO:0000256" key="1">
    <source>
        <dbReference type="ARBA" id="ARBA00004651"/>
    </source>
</evidence>
<dbReference type="InterPro" id="IPR001734">
    <property type="entry name" value="Na/solute_symporter"/>
</dbReference>
<keyword evidence="4" id="KW-1003">Cell membrane</keyword>
<name>A0AAW9RCR6_9GAMM</name>
<evidence type="ECO:0000256" key="13">
    <source>
        <dbReference type="RuleBase" id="RU362091"/>
    </source>
</evidence>
<dbReference type="PANTHER" id="PTHR48086:SF3">
    <property type="entry name" value="SODIUM_PROLINE SYMPORTER"/>
    <property type="match status" value="1"/>
</dbReference>
<organism evidence="15 16">
    <name type="scientific">Elongatibacter sediminis</name>
    <dbReference type="NCBI Taxonomy" id="3119006"/>
    <lineage>
        <taxon>Bacteria</taxon>
        <taxon>Pseudomonadati</taxon>
        <taxon>Pseudomonadota</taxon>
        <taxon>Gammaproteobacteria</taxon>
        <taxon>Chromatiales</taxon>
        <taxon>Wenzhouxiangellaceae</taxon>
        <taxon>Elongatibacter</taxon>
    </lineage>
</organism>
<accession>A0AAW9RCR6</accession>
<evidence type="ECO:0000256" key="7">
    <source>
        <dbReference type="ARBA" id="ARBA00022989"/>
    </source>
</evidence>
<keyword evidence="7 14" id="KW-1133">Transmembrane helix</keyword>
<reference evidence="15 16" key="1">
    <citation type="submission" date="2024-02" db="EMBL/GenBank/DDBJ databases">
        <title>A novel Wenzhouxiangellaceae bacterium, isolated from coastal sediments.</title>
        <authorList>
            <person name="Du Z.-J."/>
            <person name="Ye Y.-Q."/>
            <person name="Zhang X.-Y."/>
        </authorList>
    </citation>
    <scope>NUCLEOTIDE SEQUENCE [LARGE SCALE GENOMIC DNA]</scope>
    <source>
        <strain evidence="15 16">CH-27</strain>
    </source>
</reference>
<dbReference type="Gene3D" id="1.20.1730.10">
    <property type="entry name" value="Sodium/glucose cotransporter"/>
    <property type="match status" value="1"/>
</dbReference>
<feature type="transmembrane region" description="Helical" evidence="14">
    <location>
        <begin position="45"/>
        <end position="62"/>
    </location>
</feature>
<feature type="transmembrane region" description="Helical" evidence="14">
    <location>
        <begin position="366"/>
        <end position="384"/>
    </location>
</feature>
<keyword evidence="16" id="KW-1185">Reference proteome</keyword>
<keyword evidence="14" id="KW-0997">Cell inner membrane</keyword>
<keyword evidence="11 14" id="KW-0739">Sodium transport</keyword>
<dbReference type="PANTHER" id="PTHR48086">
    <property type="entry name" value="SODIUM/PROLINE SYMPORTER-RELATED"/>
    <property type="match status" value="1"/>
</dbReference>
<protein>
    <recommendedName>
        <fullName evidence="14">Sodium/proline symporter</fullName>
    </recommendedName>
    <alternativeName>
        <fullName evidence="14">Proline permease</fullName>
    </alternativeName>
</protein>
<evidence type="ECO:0000256" key="12">
    <source>
        <dbReference type="ARBA" id="ARBA00033708"/>
    </source>
</evidence>
<dbReference type="GO" id="GO:0031402">
    <property type="term" value="F:sodium ion binding"/>
    <property type="evidence" value="ECO:0007669"/>
    <property type="project" value="UniProtKB-UniRule"/>
</dbReference>
<comment type="catalytic activity">
    <reaction evidence="12">
        <text>L-proline(in) + Na(+)(in) = L-proline(out) + Na(+)(out)</text>
        <dbReference type="Rhea" id="RHEA:28967"/>
        <dbReference type="ChEBI" id="CHEBI:29101"/>
        <dbReference type="ChEBI" id="CHEBI:60039"/>
    </reaction>
</comment>
<keyword evidence="8 14" id="KW-0915">Sodium</keyword>
<feature type="transmembrane region" description="Helical" evidence="14">
    <location>
        <begin position="68"/>
        <end position="93"/>
    </location>
</feature>
<feature type="transmembrane region" description="Helical" evidence="14">
    <location>
        <begin position="390"/>
        <end position="411"/>
    </location>
</feature>
<comment type="caution">
    <text evidence="15">The sequence shown here is derived from an EMBL/GenBank/DDBJ whole genome shotgun (WGS) entry which is preliminary data.</text>
</comment>
<evidence type="ECO:0000256" key="11">
    <source>
        <dbReference type="ARBA" id="ARBA00023201"/>
    </source>
</evidence>
<evidence type="ECO:0000256" key="9">
    <source>
        <dbReference type="ARBA" id="ARBA00023065"/>
    </source>
</evidence>